<dbReference type="Proteomes" id="UP001341281">
    <property type="component" value="Chromosome 01"/>
</dbReference>
<dbReference type="Pfam" id="PF23598">
    <property type="entry name" value="LRR_14"/>
    <property type="match status" value="1"/>
</dbReference>
<evidence type="ECO:0000313" key="7">
    <source>
        <dbReference type="EMBL" id="WVZ49429.1"/>
    </source>
</evidence>
<dbReference type="GO" id="GO:0043531">
    <property type="term" value="F:ADP binding"/>
    <property type="evidence" value="ECO:0007669"/>
    <property type="project" value="InterPro"/>
</dbReference>
<keyword evidence="2" id="KW-0611">Plant defense</keyword>
<reference evidence="7 8" key="1">
    <citation type="submission" date="2024-02" db="EMBL/GenBank/DDBJ databases">
        <title>High-quality chromosome-scale genome assembly of Pensacola bahiagrass (Paspalum notatum Flugge var. saurae).</title>
        <authorList>
            <person name="Vega J.M."/>
            <person name="Podio M."/>
            <person name="Orjuela J."/>
            <person name="Siena L.A."/>
            <person name="Pessino S.C."/>
            <person name="Combes M.C."/>
            <person name="Mariac C."/>
            <person name="Albertini E."/>
            <person name="Pupilli F."/>
            <person name="Ortiz J.P.A."/>
            <person name="Leblanc O."/>
        </authorList>
    </citation>
    <scope>NUCLEOTIDE SEQUENCE [LARGE SCALE GENOMIC DNA]</scope>
    <source>
        <strain evidence="7">R1</strain>
        <tissue evidence="7">Leaf</tissue>
    </source>
</reference>
<evidence type="ECO:0000259" key="5">
    <source>
        <dbReference type="Pfam" id="PF23559"/>
    </source>
</evidence>
<dbReference type="PRINTS" id="PR00364">
    <property type="entry name" value="DISEASERSIST"/>
</dbReference>
<evidence type="ECO:0000256" key="1">
    <source>
        <dbReference type="ARBA" id="ARBA00022737"/>
    </source>
</evidence>
<organism evidence="7 8">
    <name type="scientific">Paspalum notatum var. saurae</name>
    <dbReference type="NCBI Taxonomy" id="547442"/>
    <lineage>
        <taxon>Eukaryota</taxon>
        <taxon>Viridiplantae</taxon>
        <taxon>Streptophyta</taxon>
        <taxon>Embryophyta</taxon>
        <taxon>Tracheophyta</taxon>
        <taxon>Spermatophyta</taxon>
        <taxon>Magnoliopsida</taxon>
        <taxon>Liliopsida</taxon>
        <taxon>Poales</taxon>
        <taxon>Poaceae</taxon>
        <taxon>PACMAD clade</taxon>
        <taxon>Panicoideae</taxon>
        <taxon>Andropogonodae</taxon>
        <taxon>Paspaleae</taxon>
        <taxon>Paspalinae</taxon>
        <taxon>Paspalum</taxon>
    </lineage>
</organism>
<dbReference type="SUPFAM" id="SSF52540">
    <property type="entry name" value="P-loop containing nucleoside triphosphate hydrolases"/>
    <property type="match status" value="1"/>
</dbReference>
<dbReference type="FunFam" id="1.10.10.10:FF:000322">
    <property type="entry name" value="Probable disease resistance protein At1g63360"/>
    <property type="match status" value="1"/>
</dbReference>
<accession>A0AAQ3PN40</accession>
<feature type="domain" description="Disease resistance protein winged helix" evidence="5">
    <location>
        <begin position="413"/>
        <end position="483"/>
    </location>
</feature>
<evidence type="ECO:0008006" key="9">
    <source>
        <dbReference type="Google" id="ProtNLM"/>
    </source>
</evidence>
<dbReference type="Pfam" id="PF00931">
    <property type="entry name" value="NB-ARC"/>
    <property type="match status" value="1"/>
</dbReference>
<dbReference type="InterPro" id="IPR055414">
    <property type="entry name" value="LRR_R13L4/SHOC2-like"/>
</dbReference>
<feature type="compositionally biased region" description="Basic and acidic residues" evidence="3">
    <location>
        <begin position="952"/>
        <end position="965"/>
    </location>
</feature>
<dbReference type="GO" id="GO:0042742">
    <property type="term" value="P:defense response to bacterium"/>
    <property type="evidence" value="ECO:0007669"/>
    <property type="project" value="UniProtKB-ARBA"/>
</dbReference>
<keyword evidence="1" id="KW-0677">Repeat</keyword>
<dbReference type="InterPro" id="IPR032675">
    <property type="entry name" value="LRR_dom_sf"/>
</dbReference>
<dbReference type="SUPFAM" id="SSF52058">
    <property type="entry name" value="L domain-like"/>
    <property type="match status" value="1"/>
</dbReference>
<dbReference type="PANTHER" id="PTHR23155">
    <property type="entry name" value="DISEASE RESISTANCE PROTEIN RP"/>
    <property type="match status" value="1"/>
</dbReference>
<dbReference type="InterPro" id="IPR027417">
    <property type="entry name" value="P-loop_NTPase"/>
</dbReference>
<dbReference type="GO" id="GO:0002758">
    <property type="term" value="P:innate immune response-activating signaling pathway"/>
    <property type="evidence" value="ECO:0007669"/>
    <property type="project" value="UniProtKB-ARBA"/>
</dbReference>
<name>A0AAQ3PN40_PASNO</name>
<evidence type="ECO:0000259" key="4">
    <source>
        <dbReference type="Pfam" id="PF00931"/>
    </source>
</evidence>
<dbReference type="AlphaFoldDB" id="A0AAQ3PN40"/>
<proteinExistence type="predicted"/>
<evidence type="ECO:0000313" key="8">
    <source>
        <dbReference type="Proteomes" id="UP001341281"/>
    </source>
</evidence>
<gene>
    <name evidence="7" type="ORF">U9M48_000794</name>
</gene>
<feature type="domain" description="Disease resistance R13L4/SHOC-2-like LRR" evidence="6">
    <location>
        <begin position="536"/>
        <end position="895"/>
    </location>
</feature>
<feature type="domain" description="NB-ARC" evidence="4">
    <location>
        <begin position="156"/>
        <end position="318"/>
    </location>
</feature>
<keyword evidence="8" id="KW-1185">Reference proteome</keyword>
<evidence type="ECO:0000256" key="3">
    <source>
        <dbReference type="SAM" id="MobiDB-lite"/>
    </source>
</evidence>
<dbReference type="InterPro" id="IPR044974">
    <property type="entry name" value="Disease_R_plants"/>
</dbReference>
<dbReference type="PANTHER" id="PTHR23155:SF1122">
    <property type="entry name" value="NB-ARC DOMAIN CONTAINING PROTEIN, EXPRESSED"/>
    <property type="match status" value="1"/>
</dbReference>
<dbReference type="GO" id="GO:0009626">
    <property type="term" value="P:plant-type hypersensitive response"/>
    <property type="evidence" value="ECO:0007669"/>
    <property type="project" value="UniProtKB-ARBA"/>
</dbReference>
<protein>
    <recommendedName>
        <fullName evidence="9">NB-ARC domain-containing protein</fullName>
    </recommendedName>
</protein>
<dbReference type="InterPro" id="IPR002182">
    <property type="entry name" value="NB-ARC"/>
</dbReference>
<dbReference type="InterPro" id="IPR058922">
    <property type="entry name" value="WHD_DRP"/>
</dbReference>
<dbReference type="EMBL" id="CP144745">
    <property type="protein sequence ID" value="WVZ49429.1"/>
    <property type="molecule type" value="Genomic_DNA"/>
</dbReference>
<evidence type="ECO:0000256" key="2">
    <source>
        <dbReference type="ARBA" id="ARBA00022821"/>
    </source>
</evidence>
<dbReference type="InterPro" id="IPR036388">
    <property type="entry name" value="WH-like_DNA-bd_sf"/>
</dbReference>
<sequence>MVLVSSSMGPINSLLVKLAAKPEFKDLRDGLVFIWMDLHGFSAYGGARSLLVQRWMKQVRELAYDMEDWIDDLLVIRSGGGSSSSQPELGDVAAQIEEFKIQIRDARDRCSRYGLHNKWSPPAVADLMPSKGSSLDSQLILEEMPSLFVGLGGPKSELLQHLMMDNNKRLKVVSIVGPGGVGKTTLATAIYQELQSRQFDCRAFVTVGRSASARTTLTNILRQVMPSHLIEEYWDEGQVITTLWEFLRGMRYLMVIDDIWSMRDWSAISCALPADMNIESRVLVTTCIDEVAYTCCLQPNDFVYSMNALSDDDSKSLILSGISVQEEGWPFGSEIYESILKICAGVPLAILVASGLLAMEYAELSQWNLPEEASISMQNQDSYTTQGMIKILDICYADLSLPMKSCFLFLSAFPENYTIEKDRLIRRWTAEGFIPEIIGISLWETAESYFKELVSRQLVTPVFDFNDDEPVGCTVHCVIHDFIRLLSREENFVTVGAELSSGPPYPCDRIRRYSVYCTGQNNGDTLTTNSLHLSAVRSFTLFGHFKGEIDLSVLKLLRVLDLRGSSTYLFHLQAWHKVNLPLLSYLGLAGTRFKELPKTIVQLEHLTTLDLRQSSVRYLPALRSVKLVSLLGDGVELSGRTMWEMPELEELSTVNVVSAYDLDTLTGLVNNSKKMRMLSVSFNFPYGTGSGKLLGMMHFLDEVAKLSCLRSLCLECCRGNLFAMLLDCWRTQKRPRRLQKFELRLSGDNLSEIPQNLSSVTDLTHLHIRVKDVGAEVLCVLRMLPNLVSLTLTPSPTTKETTIIMIKDSFGCLKVFCFDCRTGNMCPNFGAGSMSNLRRLHLKFNARAARYLRGIEHLSGLVWVHFTVYCGGAADSDVQAAMATIRDQASRISNNGAVWGISREFGEESMMAQERQQPFWHPGTSRGNLVTRLRHVFVSGRDKPISLPFPDPKNKERDRELRKGAEEEERQGMSQGRLSWKNQNKASASSESEGQGAP</sequence>
<dbReference type="Pfam" id="PF23559">
    <property type="entry name" value="WHD_DRP"/>
    <property type="match status" value="1"/>
</dbReference>
<dbReference type="Gene3D" id="1.10.10.10">
    <property type="entry name" value="Winged helix-like DNA-binding domain superfamily/Winged helix DNA-binding domain"/>
    <property type="match status" value="1"/>
</dbReference>
<feature type="compositionally biased region" description="Low complexity" evidence="3">
    <location>
        <begin position="986"/>
        <end position="998"/>
    </location>
</feature>
<evidence type="ECO:0000259" key="6">
    <source>
        <dbReference type="Pfam" id="PF23598"/>
    </source>
</evidence>
<feature type="region of interest" description="Disordered" evidence="3">
    <location>
        <begin position="943"/>
        <end position="998"/>
    </location>
</feature>
<feature type="compositionally biased region" description="Polar residues" evidence="3">
    <location>
        <begin position="972"/>
        <end position="985"/>
    </location>
</feature>
<dbReference type="Gene3D" id="3.80.10.10">
    <property type="entry name" value="Ribonuclease Inhibitor"/>
    <property type="match status" value="1"/>
</dbReference>
<dbReference type="Gene3D" id="1.20.5.4130">
    <property type="match status" value="1"/>
</dbReference>
<dbReference type="Gene3D" id="3.40.50.300">
    <property type="entry name" value="P-loop containing nucleotide triphosphate hydrolases"/>
    <property type="match status" value="1"/>
</dbReference>